<keyword evidence="7 10" id="KW-0456">Lyase</keyword>
<keyword evidence="4 10" id="KW-0378">Hydrolase</keyword>
<dbReference type="Gene3D" id="3.40.50.880">
    <property type="match status" value="1"/>
</dbReference>
<dbReference type="NCBIfam" id="TIGR01855">
    <property type="entry name" value="IMP_synth_hisH"/>
    <property type="match status" value="1"/>
</dbReference>
<dbReference type="EC" id="3.5.1.2" evidence="10"/>
<evidence type="ECO:0000256" key="10">
    <source>
        <dbReference type="HAMAP-Rule" id="MF_00278"/>
    </source>
</evidence>
<evidence type="ECO:0000256" key="2">
    <source>
        <dbReference type="ARBA" id="ARBA00011152"/>
    </source>
</evidence>
<comment type="subcellular location">
    <subcellularLocation>
        <location evidence="10">Cytoplasm</location>
    </subcellularLocation>
</comment>
<dbReference type="InterPro" id="IPR029062">
    <property type="entry name" value="Class_I_gatase-like"/>
</dbReference>
<organism evidence="12 13">
    <name type="scientific">Roseateles oligotrophus</name>
    <dbReference type="NCBI Taxonomy" id="1769250"/>
    <lineage>
        <taxon>Bacteria</taxon>
        <taxon>Pseudomonadati</taxon>
        <taxon>Pseudomonadota</taxon>
        <taxon>Betaproteobacteria</taxon>
        <taxon>Burkholderiales</taxon>
        <taxon>Sphaerotilaceae</taxon>
        <taxon>Roseateles</taxon>
    </lineage>
</organism>
<dbReference type="PIRSF" id="PIRSF000495">
    <property type="entry name" value="Amidotransf_hisH"/>
    <property type="match status" value="1"/>
</dbReference>
<keyword evidence="3 10" id="KW-0028">Amino-acid biosynthesis</keyword>
<dbReference type="Proteomes" id="UP001209701">
    <property type="component" value="Unassembled WGS sequence"/>
</dbReference>
<dbReference type="GO" id="GO:0016829">
    <property type="term" value="F:lyase activity"/>
    <property type="evidence" value="ECO:0007669"/>
    <property type="project" value="UniProtKB-KW"/>
</dbReference>
<feature type="active site" evidence="10">
    <location>
        <position position="186"/>
    </location>
</feature>
<comment type="catalytic activity">
    <reaction evidence="9 10">
        <text>L-glutamine + H2O = L-glutamate + NH4(+)</text>
        <dbReference type="Rhea" id="RHEA:15889"/>
        <dbReference type="ChEBI" id="CHEBI:15377"/>
        <dbReference type="ChEBI" id="CHEBI:28938"/>
        <dbReference type="ChEBI" id="CHEBI:29985"/>
        <dbReference type="ChEBI" id="CHEBI:58359"/>
        <dbReference type="EC" id="3.5.1.2"/>
    </reaction>
</comment>
<dbReference type="SUPFAM" id="SSF52317">
    <property type="entry name" value="Class I glutamine amidotransferase-like"/>
    <property type="match status" value="1"/>
</dbReference>
<keyword evidence="6 10" id="KW-0368">Histidine biosynthesis</keyword>
<dbReference type="PROSITE" id="PS51273">
    <property type="entry name" value="GATASE_TYPE_1"/>
    <property type="match status" value="1"/>
</dbReference>
<comment type="function">
    <text evidence="10">IGPS catalyzes the conversion of PRFAR and glutamine to IGP, AICAR and glutamate. The HisH subunit catalyzes the hydrolysis of glutamine to glutamate and ammonia as part of the synthesis of IGP and AICAR. The resulting ammonia molecule is channeled to the active site of HisF.</text>
</comment>
<keyword evidence="10" id="KW-0963">Cytoplasm</keyword>
<dbReference type="HAMAP" id="MF_00278">
    <property type="entry name" value="HisH"/>
    <property type="match status" value="1"/>
</dbReference>
<keyword evidence="5 10" id="KW-0315">Glutamine amidotransferase</keyword>
<dbReference type="Pfam" id="PF00117">
    <property type="entry name" value="GATase"/>
    <property type="match status" value="1"/>
</dbReference>
<evidence type="ECO:0000256" key="5">
    <source>
        <dbReference type="ARBA" id="ARBA00022962"/>
    </source>
</evidence>
<evidence type="ECO:0000259" key="11">
    <source>
        <dbReference type="Pfam" id="PF00117"/>
    </source>
</evidence>
<feature type="active site" evidence="10">
    <location>
        <position position="188"/>
    </location>
</feature>
<comment type="subunit">
    <text evidence="2 10">Heterodimer of HisH and HisF.</text>
</comment>
<evidence type="ECO:0000256" key="9">
    <source>
        <dbReference type="ARBA" id="ARBA00049534"/>
    </source>
</evidence>
<comment type="pathway">
    <text evidence="1 10">Amino-acid biosynthesis; L-histidine biosynthesis; L-histidine from 5-phospho-alpha-D-ribose 1-diphosphate: step 5/9.</text>
</comment>
<dbReference type="EMBL" id="JAJIRN010000004">
    <property type="protein sequence ID" value="MCV2368259.1"/>
    <property type="molecule type" value="Genomic_DNA"/>
</dbReference>
<evidence type="ECO:0000256" key="6">
    <source>
        <dbReference type="ARBA" id="ARBA00023102"/>
    </source>
</evidence>
<evidence type="ECO:0000313" key="12">
    <source>
        <dbReference type="EMBL" id="MCV2368259.1"/>
    </source>
</evidence>
<evidence type="ECO:0000256" key="8">
    <source>
        <dbReference type="ARBA" id="ARBA00047838"/>
    </source>
</evidence>
<evidence type="ECO:0000256" key="3">
    <source>
        <dbReference type="ARBA" id="ARBA00022605"/>
    </source>
</evidence>
<evidence type="ECO:0000256" key="7">
    <source>
        <dbReference type="ARBA" id="ARBA00023239"/>
    </source>
</evidence>
<keyword evidence="13" id="KW-1185">Reference proteome</keyword>
<accession>A0ABT2YE10</accession>
<evidence type="ECO:0000256" key="4">
    <source>
        <dbReference type="ARBA" id="ARBA00022801"/>
    </source>
</evidence>
<dbReference type="InterPro" id="IPR010139">
    <property type="entry name" value="Imidazole-glycPsynth_HisH"/>
</dbReference>
<evidence type="ECO:0000256" key="1">
    <source>
        <dbReference type="ARBA" id="ARBA00005091"/>
    </source>
</evidence>
<comment type="caution">
    <text evidence="12">The sequence shown here is derived from an EMBL/GenBank/DDBJ whole genome shotgun (WGS) entry which is preliminary data.</text>
</comment>
<comment type="catalytic activity">
    <reaction evidence="8 10">
        <text>5-[(5-phospho-1-deoxy-D-ribulos-1-ylimino)methylamino]-1-(5-phospho-beta-D-ribosyl)imidazole-4-carboxamide + L-glutamine = D-erythro-1-(imidazol-4-yl)glycerol 3-phosphate + 5-amino-1-(5-phospho-beta-D-ribosyl)imidazole-4-carboxamide + L-glutamate + H(+)</text>
        <dbReference type="Rhea" id="RHEA:24793"/>
        <dbReference type="ChEBI" id="CHEBI:15378"/>
        <dbReference type="ChEBI" id="CHEBI:29985"/>
        <dbReference type="ChEBI" id="CHEBI:58278"/>
        <dbReference type="ChEBI" id="CHEBI:58359"/>
        <dbReference type="ChEBI" id="CHEBI:58475"/>
        <dbReference type="ChEBI" id="CHEBI:58525"/>
        <dbReference type="EC" id="4.3.2.10"/>
    </reaction>
</comment>
<dbReference type="InterPro" id="IPR017926">
    <property type="entry name" value="GATASE"/>
</dbReference>
<feature type="domain" description="Glutamine amidotransferase" evidence="11">
    <location>
        <begin position="5"/>
        <end position="196"/>
    </location>
</feature>
<dbReference type="CDD" id="cd01748">
    <property type="entry name" value="GATase1_IGP_Synthase"/>
    <property type="match status" value="1"/>
</dbReference>
<proteinExistence type="inferred from homology"/>
<dbReference type="PANTHER" id="PTHR42701:SF1">
    <property type="entry name" value="IMIDAZOLE GLYCEROL PHOSPHATE SYNTHASE SUBUNIT HISH"/>
    <property type="match status" value="1"/>
</dbReference>
<name>A0ABT2YE10_9BURK</name>
<feature type="active site" description="Nucleophile" evidence="10">
    <location>
        <position position="80"/>
    </location>
</feature>
<reference evidence="12 13" key="1">
    <citation type="submission" date="2021-11" db="EMBL/GenBank/DDBJ databases">
        <authorList>
            <person name="Liang Q."/>
            <person name="Mou H."/>
            <person name="Liu Z."/>
        </authorList>
    </citation>
    <scope>NUCLEOTIDE SEQUENCE [LARGE SCALE GENOMIC DNA]</scope>
    <source>
        <strain evidence="12 13">CHU3</strain>
    </source>
</reference>
<protein>
    <recommendedName>
        <fullName evidence="10">Imidazole glycerol phosphate synthase subunit HisH</fullName>
        <ecNumber evidence="10">4.3.2.10</ecNumber>
    </recommendedName>
    <alternativeName>
        <fullName evidence="10">IGP synthase glutaminase subunit</fullName>
        <ecNumber evidence="10">3.5.1.2</ecNumber>
    </alternativeName>
    <alternativeName>
        <fullName evidence="10">IGP synthase subunit HisH</fullName>
    </alternativeName>
    <alternativeName>
        <fullName evidence="10">ImGP synthase subunit HisH</fullName>
        <shortName evidence="10">IGPS subunit HisH</shortName>
    </alternativeName>
</protein>
<sequence>MISIVSYGSGNINSIANMFRALGQETEFVDCPTGVLAARKLVLPGVGSFDYGMTQLQAAGLTGALAEAALKNRVPILGICLGMQLMCCRSEEGNRLGLGWVDADVRKFQIPSDQPNLKVPHMGWNTIKLTREDRVVSLDDVRQRYYFVHSYYVHCREPNDIVATSNHGHEFVAAFSHGNLYGVQFHPEKSHRYGMALMKRFGDL</sequence>
<dbReference type="EC" id="4.3.2.10" evidence="10"/>
<gene>
    <name evidence="10 12" type="primary">hisH</name>
    <name evidence="12" type="ORF">LNV07_09145</name>
</gene>
<dbReference type="RefSeq" id="WP_263570869.1">
    <property type="nucleotide sequence ID" value="NZ_JAJIRN010000004.1"/>
</dbReference>
<evidence type="ECO:0000313" key="13">
    <source>
        <dbReference type="Proteomes" id="UP001209701"/>
    </source>
</evidence>
<dbReference type="PANTHER" id="PTHR42701">
    <property type="entry name" value="IMIDAZOLE GLYCEROL PHOSPHATE SYNTHASE SUBUNIT HISH"/>
    <property type="match status" value="1"/>
</dbReference>